<evidence type="ECO:0000313" key="2">
    <source>
        <dbReference type="Proteomes" id="UP000593561"/>
    </source>
</evidence>
<dbReference type="Proteomes" id="UP000593561">
    <property type="component" value="Unassembled WGS sequence"/>
</dbReference>
<comment type="caution">
    <text evidence="1">The sequence shown here is derived from an EMBL/GenBank/DDBJ whole genome shotgun (WGS) entry which is preliminary data.</text>
</comment>
<sequence length="25" mass="2886">MSLGDTYGSRFRTPNGLRLREMLSQ</sequence>
<dbReference type="EMBL" id="JABFAC010000012">
    <property type="protein sequence ID" value="MBA0630704.1"/>
    <property type="molecule type" value="Genomic_DNA"/>
</dbReference>
<evidence type="ECO:0000313" key="1">
    <source>
        <dbReference type="EMBL" id="MBA0630704.1"/>
    </source>
</evidence>
<accession>A0A7J8SX77</accession>
<reference evidence="1 2" key="1">
    <citation type="journal article" date="2019" name="Genome Biol. Evol.">
        <title>Insights into the evolution of the New World diploid cottons (Gossypium, subgenus Houzingenia) based on genome sequencing.</title>
        <authorList>
            <person name="Grover C.E."/>
            <person name="Arick M.A. 2nd"/>
            <person name="Thrash A."/>
            <person name="Conover J.L."/>
            <person name="Sanders W.S."/>
            <person name="Peterson D.G."/>
            <person name="Frelichowski J.E."/>
            <person name="Scheffler J.A."/>
            <person name="Scheffler B.E."/>
            <person name="Wendel J.F."/>
        </authorList>
    </citation>
    <scope>NUCLEOTIDE SEQUENCE [LARGE SCALE GENOMIC DNA]</scope>
    <source>
        <strain evidence="1">27</strain>
        <tissue evidence="1">Leaf</tissue>
    </source>
</reference>
<protein>
    <submittedName>
        <fullName evidence="1">Uncharacterized protein</fullName>
    </submittedName>
</protein>
<name>A0A7J8SX77_GOSDV</name>
<organism evidence="1 2">
    <name type="scientific">Gossypium davidsonii</name>
    <name type="common">Davidson's cotton</name>
    <name type="synonym">Gossypium klotzschianum subsp. davidsonii</name>
    <dbReference type="NCBI Taxonomy" id="34287"/>
    <lineage>
        <taxon>Eukaryota</taxon>
        <taxon>Viridiplantae</taxon>
        <taxon>Streptophyta</taxon>
        <taxon>Embryophyta</taxon>
        <taxon>Tracheophyta</taxon>
        <taxon>Spermatophyta</taxon>
        <taxon>Magnoliopsida</taxon>
        <taxon>eudicotyledons</taxon>
        <taxon>Gunneridae</taxon>
        <taxon>Pentapetalae</taxon>
        <taxon>rosids</taxon>
        <taxon>malvids</taxon>
        <taxon>Malvales</taxon>
        <taxon>Malvaceae</taxon>
        <taxon>Malvoideae</taxon>
        <taxon>Gossypium</taxon>
    </lineage>
</organism>
<dbReference type="AlphaFoldDB" id="A0A7J8SX77"/>
<proteinExistence type="predicted"/>
<keyword evidence="2" id="KW-1185">Reference proteome</keyword>
<gene>
    <name evidence="1" type="ORF">Godav_002774</name>
</gene>